<evidence type="ECO:0000259" key="1">
    <source>
        <dbReference type="PROSITE" id="PS50042"/>
    </source>
</evidence>
<accession>A0A1J1HQY7</accession>
<dbReference type="SUPFAM" id="SSF51206">
    <property type="entry name" value="cAMP-binding domain-like"/>
    <property type="match status" value="2"/>
</dbReference>
<dbReference type="InterPro" id="IPR000595">
    <property type="entry name" value="cNMP-bd_dom"/>
</dbReference>
<dbReference type="Proteomes" id="UP000183832">
    <property type="component" value="Unassembled WGS sequence"/>
</dbReference>
<dbReference type="EMBL" id="CVRI01000015">
    <property type="protein sequence ID" value="CRK89954.1"/>
    <property type="molecule type" value="Genomic_DNA"/>
</dbReference>
<evidence type="ECO:0000313" key="3">
    <source>
        <dbReference type="Proteomes" id="UP000183832"/>
    </source>
</evidence>
<dbReference type="PANTHER" id="PTHR23011:SF41">
    <property type="entry name" value="CYCLIC NUCLEOTIDE-BINDING DOMAIN-CONTAINING PROTEIN"/>
    <property type="match status" value="1"/>
</dbReference>
<dbReference type="Pfam" id="PF00027">
    <property type="entry name" value="cNMP_binding"/>
    <property type="match status" value="1"/>
</dbReference>
<reference evidence="2 3" key="1">
    <citation type="submission" date="2015-04" db="EMBL/GenBank/DDBJ databases">
        <authorList>
            <person name="Syromyatnikov M.Y."/>
            <person name="Popov V.N."/>
        </authorList>
    </citation>
    <scope>NUCLEOTIDE SEQUENCE [LARGE SCALE GENOMIC DNA]</scope>
</reference>
<dbReference type="Gene3D" id="2.60.120.10">
    <property type="entry name" value="Jelly Rolls"/>
    <property type="match status" value="2"/>
</dbReference>
<proteinExistence type="predicted"/>
<dbReference type="CDD" id="cd00038">
    <property type="entry name" value="CAP_ED"/>
    <property type="match status" value="1"/>
</dbReference>
<dbReference type="AlphaFoldDB" id="A0A1J1HQY7"/>
<gene>
    <name evidence="2" type="ORF">CLUMA_CG003682</name>
</gene>
<dbReference type="SMART" id="SM00100">
    <property type="entry name" value="cNMP"/>
    <property type="match status" value="1"/>
</dbReference>
<name>A0A1J1HQY7_9DIPT</name>
<dbReference type="PANTHER" id="PTHR23011">
    <property type="entry name" value="CYCLIC NUCLEOTIDE-BINDING DOMAIN CONTAINING PROTEIN"/>
    <property type="match status" value="1"/>
</dbReference>
<keyword evidence="3" id="KW-1185">Reference proteome</keyword>
<feature type="domain" description="Cyclic nucleotide-binding" evidence="1">
    <location>
        <begin position="96"/>
        <end position="221"/>
    </location>
</feature>
<protein>
    <submittedName>
        <fullName evidence="2">CLUMA_CG003682, isoform A</fullName>
    </submittedName>
</protein>
<evidence type="ECO:0000313" key="2">
    <source>
        <dbReference type="EMBL" id="CRK89954.1"/>
    </source>
</evidence>
<dbReference type="InterPro" id="IPR014710">
    <property type="entry name" value="RmlC-like_jellyroll"/>
</dbReference>
<dbReference type="OrthoDB" id="166212at2759"/>
<sequence>MVFETKEQIIKRTKLARYRFRVLIRKACLNSRWLSVLEDTKLGDNVLKNITIALKRSQQKQSVLTVHDKANLRKPFSERTKEVYAYLETLFDELQCFKSLTPILRRKLINVVEFQFYPKHRTIFREGHKSLSMHFILTGEILISKSTYDKKVGTMIDKACNILTSGDFYGQVGLTYNIPRNATVSTETDCELLCVYKEDFDAILKETMESKDENIKSAIRRFNYFKNFSEETITTCCVISRIEQFNPQQIIYSQNDIMNFAYFVLSGQCMILQLLKIQKNSKGKSELYASKKKPNSLDVVKQMATKHYGAASMIEPELTNIKYQFIDVGTFSCGGSFGIGEEMENRVILARNVVQCLMIPRLWLLQKSQNIGNVWPRLQVFLNSKIPSQQQLFENYLNNQKWKKYKKKTIEEIKREMGLKVSQTKYYNVPVICRVEEDDEVY</sequence>
<dbReference type="PROSITE" id="PS50042">
    <property type="entry name" value="CNMP_BINDING_3"/>
    <property type="match status" value="1"/>
</dbReference>
<dbReference type="InterPro" id="IPR018490">
    <property type="entry name" value="cNMP-bd_dom_sf"/>
</dbReference>
<organism evidence="2 3">
    <name type="scientific">Clunio marinus</name>
    <dbReference type="NCBI Taxonomy" id="568069"/>
    <lineage>
        <taxon>Eukaryota</taxon>
        <taxon>Metazoa</taxon>
        <taxon>Ecdysozoa</taxon>
        <taxon>Arthropoda</taxon>
        <taxon>Hexapoda</taxon>
        <taxon>Insecta</taxon>
        <taxon>Pterygota</taxon>
        <taxon>Neoptera</taxon>
        <taxon>Endopterygota</taxon>
        <taxon>Diptera</taxon>
        <taxon>Nematocera</taxon>
        <taxon>Chironomoidea</taxon>
        <taxon>Chironomidae</taxon>
        <taxon>Clunio</taxon>
    </lineage>
</organism>